<dbReference type="InterPro" id="IPR016956">
    <property type="entry name" value="YdjM"/>
</dbReference>
<reference evidence="7 13" key="5">
    <citation type="submission" date="2017-09" db="EMBL/GenBank/DDBJ databases">
        <title>Tripartite evolution among Lactobacillus johnsonii, Lactobacillus taiwanensis, Lactobacillus reuteri and their rodent host.</title>
        <authorList>
            <person name="Wang T."/>
            <person name="Knowles S."/>
            <person name="Cheng C."/>
        </authorList>
    </citation>
    <scope>NUCLEOTIDE SEQUENCE [LARGE SCALE GENOMIC DNA]</scope>
    <source>
        <strain evidence="7 13">117c</strain>
    </source>
</reference>
<reference evidence="4 11" key="1">
    <citation type="submission" date="2016-02" db="EMBL/GenBank/DDBJ databases">
        <title>Complete Genome Sequences of Lactobacillus johnsonii Strain W1.</title>
        <authorList>
            <person name="Sun Y."/>
            <person name="Wu X."/>
        </authorList>
    </citation>
    <scope>NUCLEOTIDE SEQUENCE [LARGE SCALE GENOMIC DNA]</scope>
    <source>
        <strain evidence="4 11">W1</strain>
    </source>
</reference>
<dbReference type="Proteomes" id="UP000488295">
    <property type="component" value="Unassembled WGS sequence"/>
</dbReference>
<name>A0A137PL98_LACJH</name>
<keyword evidence="1" id="KW-0812">Transmembrane</keyword>
<dbReference type="RefSeq" id="WP_011161954.1">
    <property type="nucleotide sequence ID" value="NZ_BLMB01000003.1"/>
</dbReference>
<dbReference type="Proteomes" id="UP000216448">
    <property type="component" value="Unassembled WGS sequence"/>
</dbReference>
<organism evidence="7 13">
    <name type="scientific">Lactobacillus johnsonii</name>
    <dbReference type="NCBI Taxonomy" id="33959"/>
    <lineage>
        <taxon>Bacteria</taxon>
        <taxon>Bacillati</taxon>
        <taxon>Bacillota</taxon>
        <taxon>Bacilli</taxon>
        <taxon>Lactobacillales</taxon>
        <taxon>Lactobacillaceae</taxon>
        <taxon>Lactobacillus</taxon>
    </lineage>
</organism>
<evidence type="ECO:0000256" key="1">
    <source>
        <dbReference type="SAM" id="Phobius"/>
    </source>
</evidence>
<evidence type="ECO:0000313" key="6">
    <source>
        <dbReference type="EMBL" id="MTE02417.1"/>
    </source>
</evidence>
<dbReference type="GeneID" id="83570444"/>
<dbReference type="EMBL" id="CP040854">
    <property type="protein sequence ID" value="QIA87646.1"/>
    <property type="molecule type" value="Genomic_DNA"/>
</dbReference>
<evidence type="ECO:0000313" key="17">
    <source>
        <dbReference type="Proteomes" id="UP000464749"/>
    </source>
</evidence>
<proteinExistence type="predicted"/>
<evidence type="ECO:0000313" key="7">
    <source>
        <dbReference type="EMBL" id="OYS09961.1"/>
    </source>
</evidence>
<evidence type="ECO:0000313" key="9">
    <source>
        <dbReference type="EMBL" id="PAB55227.1"/>
    </source>
</evidence>
<dbReference type="Proteomes" id="UP001206357">
    <property type="component" value="Unassembled WGS sequence"/>
</dbReference>
<dbReference type="EMBL" id="JANKAU010000001">
    <property type="protein sequence ID" value="MCR1914062.1"/>
    <property type="molecule type" value="Genomic_DNA"/>
</dbReference>
<evidence type="ECO:0000313" key="11">
    <source>
        <dbReference type="Proteomes" id="UP000070346"/>
    </source>
</evidence>
<keyword evidence="1" id="KW-0472">Membrane</keyword>
<sequence length="187" mass="21458">MLTRSHRICSIAIVELSLLLTNRLLIDPVNNIIILAATAIGASLPDIDEYNSSASKKSVINFSLFLKHRGITHSFLGWAIFSGGLYYLMNKFIPIHINNLTSQNYWSALWFGLVIGYFLHLVEDSFSKQGVEWLAPFYKKKRKSPIHYKVGGCFENFLTMMSYLAVIMMTFYWIWLSLTPATQVFLF</sequence>
<dbReference type="OrthoDB" id="5459053at2"/>
<accession>A0A137PL98</accession>
<evidence type="ECO:0000313" key="16">
    <source>
        <dbReference type="Proteomes" id="UP000283758"/>
    </source>
</evidence>
<dbReference type="EMBL" id="CP016400">
    <property type="protein sequence ID" value="AOG25741.1"/>
    <property type="molecule type" value="Genomic_DNA"/>
</dbReference>
<dbReference type="Proteomes" id="UP000215693">
    <property type="component" value="Unassembled WGS sequence"/>
</dbReference>
<reference evidence="5" key="9">
    <citation type="submission" date="2022-07" db="EMBL/GenBank/DDBJ databases">
        <title>Enhanced cultured diversity of the mouse gut microbiota enables custom-made synthetic communities.</title>
        <authorList>
            <person name="Afrizal A."/>
        </authorList>
    </citation>
    <scope>NUCLEOTIDE SEQUENCE</scope>
    <source>
        <strain evidence="5">DSM 100219</strain>
    </source>
</reference>
<evidence type="ECO:0000313" key="15">
    <source>
        <dbReference type="Proteomes" id="UP000216448"/>
    </source>
</evidence>
<reference evidence="6 18" key="8">
    <citation type="submission" date="2019-11" db="EMBL/GenBank/DDBJ databases">
        <title>Gastrointestinal microbiota of Peromyscus leucopus.</title>
        <authorList>
            <person name="Milovic A."/>
            <person name="Bassam K."/>
            <person name="Barbour A.G."/>
        </authorList>
    </citation>
    <scope>NUCLEOTIDE SEQUENCE [LARGE SCALE GENOMIC DNA]</scope>
    <source>
        <strain evidence="6 18">LL8</strain>
    </source>
</reference>
<dbReference type="GO" id="GO:0016787">
    <property type="term" value="F:hydrolase activity"/>
    <property type="evidence" value="ECO:0007669"/>
    <property type="project" value="UniProtKB-KW"/>
</dbReference>
<protein>
    <submittedName>
        <fullName evidence="7">Metal-dependent hydrolase</fullName>
    </submittedName>
</protein>
<reference evidence="14 15" key="4">
    <citation type="submission" date="2017-05" db="EMBL/GenBank/DDBJ databases">
        <title>Lactobacillus johnsonii from commercial turkeys.</title>
        <authorList>
            <person name="Johnson T.J."/>
            <person name="Youmans B."/>
        </authorList>
    </citation>
    <scope>NUCLEOTIDE SEQUENCE [LARGE SCALE GENOMIC DNA]</scope>
    <source>
        <strain evidence="9 14">UMNLJ114</strain>
        <strain evidence="8 15">UMNLJ54</strain>
    </source>
</reference>
<evidence type="ECO:0000313" key="10">
    <source>
        <dbReference type="EMBL" id="QIA87646.1"/>
    </source>
</evidence>
<feature type="transmembrane region" description="Helical" evidence="1">
    <location>
        <begin position="150"/>
        <end position="175"/>
    </location>
</feature>
<dbReference type="EMBL" id="NIBD01000028">
    <property type="protein sequence ID" value="PAB55227.1"/>
    <property type="molecule type" value="Genomic_DNA"/>
</dbReference>
<dbReference type="PANTHER" id="PTHR35531:SF1">
    <property type="entry name" value="INNER MEMBRANE PROTEIN YBCI-RELATED"/>
    <property type="match status" value="1"/>
</dbReference>
<dbReference type="PIRSF" id="PIRSF030780">
    <property type="entry name" value="Md_memb_hyd_prd"/>
    <property type="match status" value="1"/>
</dbReference>
<dbReference type="Pfam" id="PF04307">
    <property type="entry name" value="YdjM"/>
    <property type="match status" value="1"/>
</dbReference>
<dbReference type="EMBL" id="WKKC01000004">
    <property type="protein sequence ID" value="MTE02417.1"/>
    <property type="molecule type" value="Genomic_DNA"/>
</dbReference>
<dbReference type="EMBL" id="LSNG01000033">
    <property type="protein sequence ID" value="KXN75777.1"/>
    <property type="molecule type" value="Genomic_DNA"/>
</dbReference>
<evidence type="ECO:0000313" key="13">
    <source>
        <dbReference type="Proteomes" id="UP000215693"/>
    </source>
</evidence>
<dbReference type="EMBL" id="NGOH01000120">
    <property type="protein sequence ID" value="OYS09961.1"/>
    <property type="molecule type" value="Genomic_DNA"/>
</dbReference>
<gene>
    <name evidence="8" type="ORF">A3P64_04170</name>
    <name evidence="9" type="ORF">A3Q24_05990</name>
    <name evidence="4" type="ORF">AYJ53_03280</name>
    <name evidence="2" type="ORF">BBP16_01995</name>
    <name evidence="7" type="ORF">CBF50_09480</name>
    <name evidence="3" type="ORF">D7321_05905</name>
    <name evidence="10" type="ORF">FEE39_04740</name>
    <name evidence="6" type="ORF">GJU95_01300</name>
    <name evidence="5" type="ORF">NSA17_01310</name>
</gene>
<keyword evidence="1" id="KW-1133">Transmembrane helix</keyword>
<evidence type="ECO:0000313" key="5">
    <source>
        <dbReference type="EMBL" id="MCR1914062.1"/>
    </source>
</evidence>
<evidence type="ECO:0000313" key="12">
    <source>
        <dbReference type="Proteomes" id="UP000094691"/>
    </source>
</evidence>
<reference evidence="3 16" key="6">
    <citation type="submission" date="2018-10" db="EMBL/GenBank/DDBJ databases">
        <title>Complete genome sequencing of Lactobacillus johnsonii ZLJ010.</title>
        <authorList>
            <person name="Zhang W."/>
            <person name="Ji H."/>
            <person name="Wang J."/>
            <person name="Zhang D."/>
            <person name="Liu H."/>
            <person name="Wang S."/>
            <person name="Wang Y."/>
        </authorList>
    </citation>
    <scope>NUCLEOTIDE SEQUENCE [LARGE SCALE GENOMIC DNA]</scope>
    <source>
        <strain evidence="3 16">ZLJ010</strain>
    </source>
</reference>
<dbReference type="Proteomes" id="UP000283758">
    <property type="component" value="Chromosome"/>
</dbReference>
<dbReference type="EMBL" id="NIBB01000018">
    <property type="protein sequence ID" value="PAB52868.1"/>
    <property type="molecule type" value="Genomic_DNA"/>
</dbReference>
<dbReference type="Proteomes" id="UP000094691">
    <property type="component" value="Chromosome"/>
</dbReference>
<reference evidence="7 13" key="3">
    <citation type="submission" date="2017-04" db="EMBL/GenBank/DDBJ databases">
        <authorList>
            <person name="Lin X.B."/>
            <person name="Stothard P."/>
            <person name="Tasseva G."/>
            <person name="Walter J."/>
        </authorList>
    </citation>
    <scope>NUCLEOTIDE SEQUENCE [LARGE SCALE GENOMIC DNA]</scope>
    <source>
        <strain evidence="7 13">117c</strain>
    </source>
</reference>
<dbReference type="Proteomes" id="UP000464749">
    <property type="component" value="Chromosome"/>
</dbReference>
<keyword evidence="7" id="KW-0378">Hydrolase</keyword>
<evidence type="ECO:0000313" key="2">
    <source>
        <dbReference type="EMBL" id="AOG25741.1"/>
    </source>
</evidence>
<dbReference type="InterPro" id="IPR007404">
    <property type="entry name" value="YdjM-like"/>
</dbReference>
<reference evidence="2 12" key="2">
    <citation type="submission" date="2016-07" db="EMBL/GenBank/DDBJ databases">
        <title>Genome sequencing project for further understanding the molecular mechanisms of preventing non-alcoholic fatty liver disease.</title>
        <authorList>
            <person name="Wang H."/>
        </authorList>
    </citation>
    <scope>NUCLEOTIDE SEQUENCE [LARGE SCALE GENOMIC DNA]</scope>
    <source>
        <strain evidence="2 12">BS15</strain>
    </source>
</reference>
<dbReference type="AlphaFoldDB" id="A0A137PL98"/>
<dbReference type="PANTHER" id="PTHR35531">
    <property type="entry name" value="INNER MEMBRANE PROTEIN YBCI-RELATED"/>
    <property type="match status" value="1"/>
</dbReference>
<evidence type="ECO:0000313" key="18">
    <source>
        <dbReference type="Proteomes" id="UP000488295"/>
    </source>
</evidence>
<dbReference type="STRING" id="33959.BBP16_01995"/>
<evidence type="ECO:0000313" key="3">
    <source>
        <dbReference type="EMBL" id="AZZ67643.1"/>
    </source>
</evidence>
<evidence type="ECO:0000313" key="4">
    <source>
        <dbReference type="EMBL" id="KXN75777.1"/>
    </source>
</evidence>
<dbReference type="Proteomes" id="UP000070346">
    <property type="component" value="Unassembled WGS sequence"/>
</dbReference>
<reference evidence="10 17" key="7">
    <citation type="submission" date="2019-06" db="EMBL/GenBank/DDBJ databases">
        <title>Whole genome sequencing of Lactobacillus johnsonii strain G2A.</title>
        <authorList>
            <person name="Conlan S."/>
            <person name="Thomas P.J."/>
            <person name="Mullikin J."/>
            <person name="Singer J."/>
            <person name="Weaver C."/>
            <person name="Segre J.A."/>
        </authorList>
    </citation>
    <scope>NUCLEOTIDE SEQUENCE [LARGE SCALE GENOMIC DNA]</scope>
    <source>
        <strain evidence="10 17">G2A</strain>
    </source>
</reference>
<feature type="transmembrane region" description="Helical" evidence="1">
    <location>
        <begin position="75"/>
        <end position="93"/>
    </location>
</feature>
<evidence type="ECO:0000313" key="8">
    <source>
        <dbReference type="EMBL" id="PAB52868.1"/>
    </source>
</evidence>
<dbReference type="EMBL" id="CP032680">
    <property type="protein sequence ID" value="AZZ67643.1"/>
    <property type="molecule type" value="Genomic_DNA"/>
</dbReference>
<evidence type="ECO:0000313" key="14">
    <source>
        <dbReference type="Proteomes" id="UP000216008"/>
    </source>
</evidence>
<feature type="transmembrane region" description="Helical" evidence="1">
    <location>
        <begin position="105"/>
        <end position="122"/>
    </location>
</feature>
<dbReference type="Proteomes" id="UP000216008">
    <property type="component" value="Unassembled WGS sequence"/>
</dbReference>